<reference evidence="2 3" key="1">
    <citation type="submission" date="2019-10" db="EMBL/GenBank/DDBJ databases">
        <title>Rudanella paleaurantiibacter sp. nov., isolated from sludge.</title>
        <authorList>
            <person name="Xu S.Q."/>
        </authorList>
    </citation>
    <scope>NUCLEOTIDE SEQUENCE [LARGE SCALE GENOMIC DNA]</scope>
    <source>
        <strain evidence="2 3">HX-22-17</strain>
    </source>
</reference>
<dbReference type="EMBL" id="WELI01000001">
    <property type="protein sequence ID" value="KAB7733032.1"/>
    <property type="molecule type" value="Genomic_DNA"/>
</dbReference>
<sequence length="796" mass="84679">MPTGTRFVAQLSDVSGSFATPTVLGEATPGNTTLSSVPATIPANAPPGTYQVRIVTTNTTPIVIGSSTPLTISAAPALSIVIGYPNNNTVVADGDLVTLTPQLTPSSPVASYHWLKPDGTTATTATLTIPFAATAATARYSPTLTTGSGCVLTGSSSLTPTEPTCDIRIVSKDGTGTETDRIPRVGGLLGSLTLSVESLDGMALTGYTYVWERRTGAPATGVSSTTGANTNSVTVVAVGTTSTVSATAIGEYSVVITDPSGNTCVAYTTLSAKPCTERTAAYTGCKDVTVQNPDATNAIANLAPGDEFYAGDYKVTVTSITGGGPGGWTGEGIVDVTLLKGVNLPAQVTFSNAKLNECYELTAGKLITKYDPSWFSTLNSSSTNTGSYLFDLEELTNEVADLYSTSLASLTTDDEKALLQIEEIKDKITSDPTLPETIKQELLTRINGFLTCSASASANTNQALKNSLARIAALEPCNLANSAQQIKEYLNSQETLTTIMSSKVPFDDPPTSVKIIKKVGTGTPQLSKIYAVNAEGELVYLGREAAKNTPKAVLLGNVISKAASVIVLVFTPTSLGTEDVGPLANPRAYVDQTYIAPDLNASKEQTDTEVEPKKAPNTEPDIDEDDGKRYLVYIAKRNHKKCLEKKVDLCLKYVGISTASEEEFIGFRYRAGEIQVTDFVIFFTNLKKGEARGVEQQIIELNNGGQPYTERFPQGKNKIIDNIKNSTSPTRTTLRDPAYTTRNLAGIRVLNQKYPNFRWQQAYVPNAFPAFSQGGFRFTGLEYQGDPNCDCNNKSR</sequence>
<evidence type="ECO:0000313" key="3">
    <source>
        <dbReference type="Proteomes" id="UP000488299"/>
    </source>
</evidence>
<dbReference type="InterPro" id="IPR013783">
    <property type="entry name" value="Ig-like_fold"/>
</dbReference>
<proteinExistence type="predicted"/>
<dbReference type="AlphaFoldDB" id="A0A7J5U5A3"/>
<protein>
    <submittedName>
        <fullName evidence="2">Uncharacterized protein</fullName>
    </submittedName>
</protein>
<feature type="compositionally biased region" description="Basic and acidic residues" evidence="1">
    <location>
        <begin position="604"/>
        <end position="616"/>
    </location>
</feature>
<dbReference type="Proteomes" id="UP000488299">
    <property type="component" value="Unassembled WGS sequence"/>
</dbReference>
<name>A0A7J5U5A3_9BACT</name>
<gene>
    <name evidence="2" type="ORF">F5984_03580</name>
</gene>
<feature type="region of interest" description="Disordered" evidence="1">
    <location>
        <begin position="600"/>
        <end position="622"/>
    </location>
</feature>
<comment type="caution">
    <text evidence="2">The sequence shown here is derived from an EMBL/GenBank/DDBJ whole genome shotgun (WGS) entry which is preliminary data.</text>
</comment>
<keyword evidence="3" id="KW-1185">Reference proteome</keyword>
<accession>A0A7J5U5A3</accession>
<evidence type="ECO:0000256" key="1">
    <source>
        <dbReference type="SAM" id="MobiDB-lite"/>
    </source>
</evidence>
<organism evidence="2 3">
    <name type="scientific">Rudanella paleaurantiibacter</name>
    <dbReference type="NCBI Taxonomy" id="2614655"/>
    <lineage>
        <taxon>Bacteria</taxon>
        <taxon>Pseudomonadati</taxon>
        <taxon>Bacteroidota</taxon>
        <taxon>Cytophagia</taxon>
        <taxon>Cytophagales</taxon>
        <taxon>Cytophagaceae</taxon>
        <taxon>Rudanella</taxon>
    </lineage>
</organism>
<dbReference type="Gene3D" id="2.60.40.10">
    <property type="entry name" value="Immunoglobulins"/>
    <property type="match status" value="1"/>
</dbReference>
<evidence type="ECO:0000313" key="2">
    <source>
        <dbReference type="EMBL" id="KAB7733032.1"/>
    </source>
</evidence>